<sequence length="165" mass="17960">MPPITSFCSANMELNLKSPSCTPTTTSASHSTIRSITARDKPSSSDSPTLTITFGILGATLALLALIIAVLQLRHMRHRRKKLLLPEFELEAAAARTVRPFSIPSPYFGLYGRTLTPLDLAYPENCWIKPGDIGTFPLEDTLGVGKRLTGPIGHKDGLKNTEVEE</sequence>
<dbReference type="EMBL" id="CAOQHR010000004">
    <property type="protein sequence ID" value="CAI6333759.1"/>
    <property type="molecule type" value="Genomic_DNA"/>
</dbReference>
<evidence type="ECO:0000256" key="2">
    <source>
        <dbReference type="SAM" id="Phobius"/>
    </source>
</evidence>
<evidence type="ECO:0000313" key="4">
    <source>
        <dbReference type="Proteomes" id="UP001152607"/>
    </source>
</evidence>
<name>A0A9W4UDK7_9PLEO</name>
<keyword evidence="2" id="KW-0472">Membrane</keyword>
<gene>
    <name evidence="3" type="ORF">PDIGIT_LOCUS6808</name>
</gene>
<keyword evidence="4" id="KW-1185">Reference proteome</keyword>
<evidence type="ECO:0000313" key="3">
    <source>
        <dbReference type="EMBL" id="CAI6333759.1"/>
    </source>
</evidence>
<dbReference type="Proteomes" id="UP001152607">
    <property type="component" value="Unassembled WGS sequence"/>
</dbReference>
<organism evidence="3 4">
    <name type="scientific">Periconia digitata</name>
    <dbReference type="NCBI Taxonomy" id="1303443"/>
    <lineage>
        <taxon>Eukaryota</taxon>
        <taxon>Fungi</taxon>
        <taxon>Dikarya</taxon>
        <taxon>Ascomycota</taxon>
        <taxon>Pezizomycotina</taxon>
        <taxon>Dothideomycetes</taxon>
        <taxon>Pleosporomycetidae</taxon>
        <taxon>Pleosporales</taxon>
        <taxon>Massarineae</taxon>
        <taxon>Periconiaceae</taxon>
        <taxon>Periconia</taxon>
    </lineage>
</organism>
<keyword evidence="2" id="KW-1133">Transmembrane helix</keyword>
<feature type="compositionally biased region" description="Low complexity" evidence="1">
    <location>
        <begin position="20"/>
        <end position="32"/>
    </location>
</feature>
<evidence type="ECO:0000256" key="1">
    <source>
        <dbReference type="SAM" id="MobiDB-lite"/>
    </source>
</evidence>
<dbReference type="AlphaFoldDB" id="A0A9W4UDK7"/>
<proteinExistence type="predicted"/>
<feature type="transmembrane region" description="Helical" evidence="2">
    <location>
        <begin position="50"/>
        <end position="73"/>
    </location>
</feature>
<comment type="caution">
    <text evidence="3">The sequence shown here is derived from an EMBL/GenBank/DDBJ whole genome shotgun (WGS) entry which is preliminary data.</text>
</comment>
<feature type="region of interest" description="Disordered" evidence="1">
    <location>
        <begin position="20"/>
        <end position="47"/>
    </location>
</feature>
<accession>A0A9W4UDK7</accession>
<protein>
    <submittedName>
        <fullName evidence="3">Uncharacterized protein</fullName>
    </submittedName>
</protein>
<keyword evidence="2" id="KW-0812">Transmembrane</keyword>
<reference evidence="3" key="1">
    <citation type="submission" date="2023-01" db="EMBL/GenBank/DDBJ databases">
        <authorList>
            <person name="Van Ghelder C."/>
            <person name="Rancurel C."/>
        </authorList>
    </citation>
    <scope>NUCLEOTIDE SEQUENCE</scope>
    <source>
        <strain evidence="3">CNCM I-4278</strain>
    </source>
</reference>